<evidence type="ECO:0000256" key="9">
    <source>
        <dbReference type="ARBA" id="ARBA00022840"/>
    </source>
</evidence>
<evidence type="ECO:0000256" key="13">
    <source>
        <dbReference type="ARBA" id="ARBA00023136"/>
    </source>
</evidence>
<keyword evidence="12" id="KW-0406">Ion transport</keyword>
<evidence type="ECO:0000256" key="3">
    <source>
        <dbReference type="ARBA" id="ARBA00006024"/>
    </source>
</evidence>
<proteinExistence type="inferred from homology"/>
<feature type="transmembrane region" description="Helical" evidence="18">
    <location>
        <begin position="699"/>
        <end position="718"/>
    </location>
</feature>
<dbReference type="NCBIfam" id="TIGR01525">
    <property type="entry name" value="ATPase-IB_hvy"/>
    <property type="match status" value="1"/>
</dbReference>
<evidence type="ECO:0000259" key="19">
    <source>
        <dbReference type="PROSITE" id="PS50846"/>
    </source>
</evidence>
<dbReference type="Proteomes" id="UP000221384">
    <property type="component" value="Unassembled WGS sequence"/>
</dbReference>
<dbReference type="InterPro" id="IPR027256">
    <property type="entry name" value="P-typ_ATPase_IB"/>
</dbReference>
<feature type="domain" description="HMA" evidence="19">
    <location>
        <begin position="4"/>
        <end position="70"/>
    </location>
</feature>
<dbReference type="NCBIfam" id="TIGR01511">
    <property type="entry name" value="ATPase-IB1_Cu"/>
    <property type="match status" value="1"/>
</dbReference>
<dbReference type="CDD" id="cd00371">
    <property type="entry name" value="HMA"/>
    <property type="match status" value="1"/>
</dbReference>
<evidence type="ECO:0000256" key="6">
    <source>
        <dbReference type="ARBA" id="ARBA00022692"/>
    </source>
</evidence>
<evidence type="ECO:0000256" key="8">
    <source>
        <dbReference type="ARBA" id="ARBA00022741"/>
    </source>
</evidence>
<evidence type="ECO:0000256" key="12">
    <source>
        <dbReference type="ARBA" id="ARBA00023065"/>
    </source>
</evidence>
<dbReference type="InterPro" id="IPR008250">
    <property type="entry name" value="ATPase_P-typ_transduc_dom_A_sf"/>
</dbReference>
<evidence type="ECO:0000313" key="20">
    <source>
        <dbReference type="EMBL" id="PHO09187.1"/>
    </source>
</evidence>
<dbReference type="PANTHER" id="PTHR43520:SF8">
    <property type="entry name" value="P-TYPE CU(+) TRANSPORTER"/>
    <property type="match status" value="1"/>
</dbReference>
<feature type="transmembrane region" description="Helical" evidence="18">
    <location>
        <begin position="334"/>
        <end position="356"/>
    </location>
</feature>
<feature type="transmembrane region" description="Helical" evidence="18">
    <location>
        <begin position="671"/>
        <end position="693"/>
    </location>
</feature>
<dbReference type="Gene3D" id="3.40.1110.10">
    <property type="entry name" value="Calcium-transporting ATPase, cytoplasmic domain N"/>
    <property type="match status" value="1"/>
</dbReference>
<evidence type="ECO:0000256" key="10">
    <source>
        <dbReference type="ARBA" id="ARBA00022967"/>
    </source>
</evidence>
<dbReference type="PANTHER" id="PTHR43520">
    <property type="entry name" value="ATP7, ISOFORM B"/>
    <property type="match status" value="1"/>
</dbReference>
<keyword evidence="5" id="KW-0597">Phosphoprotein</keyword>
<evidence type="ECO:0000256" key="11">
    <source>
        <dbReference type="ARBA" id="ARBA00022989"/>
    </source>
</evidence>
<dbReference type="InterPro" id="IPR006121">
    <property type="entry name" value="HMA_dom"/>
</dbReference>
<organism evidence="20 21">
    <name type="scientific">Malaciobacter canalis</name>
    <dbReference type="NCBI Taxonomy" id="1912871"/>
    <lineage>
        <taxon>Bacteria</taxon>
        <taxon>Pseudomonadati</taxon>
        <taxon>Campylobacterota</taxon>
        <taxon>Epsilonproteobacteria</taxon>
        <taxon>Campylobacterales</taxon>
        <taxon>Arcobacteraceae</taxon>
        <taxon>Malaciobacter</taxon>
    </lineage>
</organism>
<evidence type="ECO:0000256" key="16">
    <source>
        <dbReference type="ARBA" id="ARBA00040690"/>
    </source>
</evidence>
<dbReference type="Gene3D" id="3.40.50.1000">
    <property type="entry name" value="HAD superfamily/HAD-like"/>
    <property type="match status" value="1"/>
</dbReference>
<dbReference type="SFLD" id="SFLDF00027">
    <property type="entry name" value="p-type_atpase"/>
    <property type="match status" value="1"/>
</dbReference>
<evidence type="ECO:0000256" key="7">
    <source>
        <dbReference type="ARBA" id="ARBA00022723"/>
    </source>
</evidence>
<dbReference type="Gene3D" id="3.30.70.100">
    <property type="match status" value="1"/>
</dbReference>
<dbReference type="InterPro" id="IPR023298">
    <property type="entry name" value="ATPase_P-typ_TM_dom_sf"/>
</dbReference>
<feature type="transmembrane region" description="Helical" evidence="18">
    <location>
        <begin position="362"/>
        <end position="387"/>
    </location>
</feature>
<dbReference type="InterPro" id="IPR018303">
    <property type="entry name" value="ATPase_P-typ_P_site"/>
</dbReference>
<evidence type="ECO:0000256" key="18">
    <source>
        <dbReference type="RuleBase" id="RU362081"/>
    </source>
</evidence>
<keyword evidence="9 18" id="KW-0067">ATP-binding</keyword>
<evidence type="ECO:0000256" key="2">
    <source>
        <dbReference type="ARBA" id="ARBA00004236"/>
    </source>
</evidence>
<dbReference type="NCBIfam" id="TIGR01494">
    <property type="entry name" value="ATPase_P-type"/>
    <property type="match status" value="1"/>
</dbReference>
<dbReference type="InterPro" id="IPR001757">
    <property type="entry name" value="P_typ_ATPase"/>
</dbReference>
<gene>
    <name evidence="20" type="ORF">CPG37_10585</name>
</gene>
<dbReference type="RefSeq" id="WP_099334933.1">
    <property type="nucleotide sequence ID" value="NZ_CP042812.1"/>
</dbReference>
<keyword evidence="11 18" id="KW-1133">Transmembrane helix</keyword>
<dbReference type="SUPFAM" id="SSF81665">
    <property type="entry name" value="Calcium ATPase, transmembrane domain M"/>
    <property type="match status" value="1"/>
</dbReference>
<dbReference type="PRINTS" id="PR00119">
    <property type="entry name" value="CATATPASE"/>
</dbReference>
<dbReference type="Pfam" id="PF00122">
    <property type="entry name" value="E1-E2_ATPase"/>
    <property type="match status" value="1"/>
</dbReference>
<dbReference type="SUPFAM" id="SSF55008">
    <property type="entry name" value="HMA, heavy metal-associated domain"/>
    <property type="match status" value="1"/>
</dbReference>
<sequence>MSKEKINLNISGMTCVNCSNGIENFLKRQDGVIDTKVSFASSEGEFTIDSKLYSKDKLVANIEKLGYKVEDDFEKLEQEQIRSFQKLKQLFTTSMSLTIVIFALMFSNIFEDELNKKIIFIFATIVQFYCGGRFYNLAYKALSNKNFDMNVLVALGTSAAYFYSVFVLFAPWLFPENLRFVYFDGAAVIISFILLGRYLEERSKQKASDFLKKLMNLAPQEANLIQEDGNIKTVLANSLEVGNKVLIKSGEKIPIDGKIIEGKADIDTSMITGESMPVFKELDDEVLSGTLNTNGVIKIEVLTKSKDTTLSKIIQLLKSAQSKQIPISRFADKVANIFVPSVIAISILTFVVWSLLGDMQTAILASISVLIISCPCALGLATPIAIVSSVSRGAKEGLLIKNPEVLEIIKDIKYAVFDKTGTLTKGEISVETTDIDEKYFNTIASIEKLSEHPISKAIVSYIENKKTFENIEIEDVEIIAGKGIKAKVEGKLVLLGNEKLLSEHDISIQDKHKKFYEEQLNKSNGAILASIENETIGSFSLVDKLKDDAKELISNIKKRGITPILLTGDNKITASKIASKLDIKEVYSEVIPTQKYDVILKLQEKAKVMFVGDGINDAPSIKQADIGVTLNSGSDISKDAGDIILINNELLSVEKSIKLSVESIKIIKQNLFWAFAYNTLGIPLAAGVLYPAFGLMLSPMYAGIAMSFSSVAVVLNSLRLKVKKF</sequence>
<dbReference type="CDD" id="cd02094">
    <property type="entry name" value="P-type_ATPase_Cu-like"/>
    <property type="match status" value="1"/>
</dbReference>
<dbReference type="InterPro" id="IPR044492">
    <property type="entry name" value="P_typ_ATPase_HD_dom"/>
</dbReference>
<evidence type="ECO:0000256" key="1">
    <source>
        <dbReference type="ARBA" id="ARBA00004127"/>
    </source>
</evidence>
<dbReference type="PROSITE" id="PS00154">
    <property type="entry name" value="ATPASE_E1_E2"/>
    <property type="match status" value="1"/>
</dbReference>
<dbReference type="Pfam" id="PF00403">
    <property type="entry name" value="HMA"/>
    <property type="match status" value="1"/>
</dbReference>
<dbReference type="InterPro" id="IPR023299">
    <property type="entry name" value="ATPase_P-typ_cyto_dom_N"/>
</dbReference>
<dbReference type="InterPro" id="IPR036163">
    <property type="entry name" value="HMA_dom_sf"/>
</dbReference>
<keyword evidence="10" id="KW-1278">Translocase</keyword>
<evidence type="ECO:0000256" key="17">
    <source>
        <dbReference type="ARBA" id="ARBA00047424"/>
    </source>
</evidence>
<keyword evidence="7 18" id="KW-0479">Metal-binding</keyword>
<comment type="function">
    <text evidence="14">Probably involved in copper export.</text>
</comment>
<feature type="transmembrane region" description="Helical" evidence="18">
    <location>
        <begin position="118"/>
        <end position="139"/>
    </location>
</feature>
<keyword evidence="13 18" id="KW-0472">Membrane</keyword>
<dbReference type="Gene3D" id="2.70.150.10">
    <property type="entry name" value="Calcium-transporting ATPase, cytoplasmic transduction domain A"/>
    <property type="match status" value="1"/>
</dbReference>
<dbReference type="PRINTS" id="PR00943">
    <property type="entry name" value="CUATPASE"/>
</dbReference>
<evidence type="ECO:0000256" key="14">
    <source>
        <dbReference type="ARBA" id="ARBA00037143"/>
    </source>
</evidence>
<feature type="transmembrane region" description="Helical" evidence="18">
    <location>
        <begin position="151"/>
        <end position="174"/>
    </location>
</feature>
<name>A0ABX4LMT6_9BACT</name>
<evidence type="ECO:0000256" key="5">
    <source>
        <dbReference type="ARBA" id="ARBA00022553"/>
    </source>
</evidence>
<dbReference type="PROSITE" id="PS01229">
    <property type="entry name" value="COF_2"/>
    <property type="match status" value="1"/>
</dbReference>
<comment type="subcellular location">
    <subcellularLocation>
        <location evidence="2 18">Cell membrane</location>
    </subcellularLocation>
    <subcellularLocation>
        <location evidence="1">Endomembrane system</location>
        <topology evidence="1">Multi-pass membrane protein</topology>
    </subcellularLocation>
</comment>
<dbReference type="EC" id="7.2.2.9" evidence="15"/>
<reference evidence="20 21" key="1">
    <citation type="submission" date="2017-09" db="EMBL/GenBank/DDBJ databases">
        <authorList>
            <person name="Perez-Cataluna A."/>
            <person name="Figueras M.J."/>
            <person name="Salas-Masso N."/>
        </authorList>
    </citation>
    <scope>NUCLEOTIDE SEQUENCE [LARGE SCALE GENOMIC DNA]</scope>
    <source>
        <strain evidence="20 21">F138-33</strain>
    </source>
</reference>
<accession>A0ABX4LMT6</accession>
<keyword evidence="6 18" id="KW-0812">Transmembrane</keyword>
<evidence type="ECO:0000256" key="4">
    <source>
        <dbReference type="ARBA" id="ARBA00022448"/>
    </source>
</evidence>
<dbReference type="SUPFAM" id="SSF56784">
    <property type="entry name" value="HAD-like"/>
    <property type="match status" value="1"/>
</dbReference>
<keyword evidence="18" id="KW-1003">Cell membrane</keyword>
<dbReference type="SUPFAM" id="SSF81653">
    <property type="entry name" value="Calcium ATPase, transduction domain A"/>
    <property type="match status" value="1"/>
</dbReference>
<dbReference type="InterPro" id="IPR023214">
    <property type="entry name" value="HAD_sf"/>
</dbReference>
<dbReference type="SFLD" id="SFLDS00003">
    <property type="entry name" value="Haloacid_Dehalogenase"/>
    <property type="match status" value="1"/>
</dbReference>
<keyword evidence="8 18" id="KW-0547">Nucleotide-binding</keyword>
<comment type="catalytic activity">
    <reaction evidence="17">
        <text>Cu(2+)(in) + ATP + H2O = Cu(2+)(out) + ADP + phosphate + H(+)</text>
        <dbReference type="Rhea" id="RHEA:10376"/>
        <dbReference type="ChEBI" id="CHEBI:15377"/>
        <dbReference type="ChEBI" id="CHEBI:15378"/>
        <dbReference type="ChEBI" id="CHEBI:29036"/>
        <dbReference type="ChEBI" id="CHEBI:30616"/>
        <dbReference type="ChEBI" id="CHEBI:43474"/>
        <dbReference type="ChEBI" id="CHEBI:456216"/>
        <dbReference type="EC" id="7.2.2.9"/>
    </reaction>
</comment>
<dbReference type="EMBL" id="NWVW01000013">
    <property type="protein sequence ID" value="PHO09187.1"/>
    <property type="molecule type" value="Genomic_DNA"/>
</dbReference>
<dbReference type="Pfam" id="PF00702">
    <property type="entry name" value="Hydrolase"/>
    <property type="match status" value="1"/>
</dbReference>
<dbReference type="InterPro" id="IPR017969">
    <property type="entry name" value="Heavy-metal-associated_CS"/>
</dbReference>
<comment type="similarity">
    <text evidence="3 18">Belongs to the cation transport ATPase (P-type) (TC 3.A.3) family. Type IB subfamily.</text>
</comment>
<dbReference type="InterPro" id="IPR059000">
    <property type="entry name" value="ATPase_P-type_domA"/>
</dbReference>
<dbReference type="InterPro" id="IPR036412">
    <property type="entry name" value="HAD-like_sf"/>
</dbReference>
<comment type="caution">
    <text evidence="20">The sequence shown here is derived from an EMBL/GenBank/DDBJ whole genome shotgun (WGS) entry which is preliminary data.</text>
</comment>
<protein>
    <recommendedName>
        <fullName evidence="16">Copper-transporting ATPase</fullName>
        <ecNumber evidence="15">7.2.2.9</ecNumber>
    </recommendedName>
</protein>
<feature type="transmembrane region" description="Helical" evidence="18">
    <location>
        <begin position="90"/>
        <end position="106"/>
    </location>
</feature>
<feature type="transmembrane region" description="Helical" evidence="18">
    <location>
        <begin position="180"/>
        <end position="199"/>
    </location>
</feature>
<evidence type="ECO:0000256" key="15">
    <source>
        <dbReference type="ARBA" id="ARBA00038904"/>
    </source>
</evidence>
<evidence type="ECO:0000313" key="21">
    <source>
        <dbReference type="Proteomes" id="UP000221384"/>
    </source>
</evidence>
<keyword evidence="21" id="KW-1185">Reference proteome</keyword>
<dbReference type="SFLD" id="SFLDG00002">
    <property type="entry name" value="C1.7:_P-type_atpase_like"/>
    <property type="match status" value="1"/>
</dbReference>
<dbReference type="PROSITE" id="PS01047">
    <property type="entry name" value="HMA_1"/>
    <property type="match status" value="1"/>
</dbReference>
<keyword evidence="4" id="KW-0813">Transport</keyword>
<dbReference type="PROSITE" id="PS50846">
    <property type="entry name" value="HMA_2"/>
    <property type="match status" value="1"/>
</dbReference>